<dbReference type="InterPro" id="IPR004827">
    <property type="entry name" value="bZIP"/>
</dbReference>
<gene>
    <name evidence="3" type="ORF">GcM1_247099</name>
</gene>
<protein>
    <recommendedName>
        <fullName evidence="2">BZIP domain-containing protein</fullName>
    </recommendedName>
</protein>
<feature type="compositionally biased region" description="Polar residues" evidence="1">
    <location>
        <begin position="1"/>
        <end position="12"/>
    </location>
</feature>
<dbReference type="Gene3D" id="1.20.5.170">
    <property type="match status" value="1"/>
</dbReference>
<dbReference type="InterPro" id="IPR052635">
    <property type="entry name" value="Sec_Metab_Biosynth_Reg"/>
</dbReference>
<evidence type="ECO:0000256" key="1">
    <source>
        <dbReference type="SAM" id="MobiDB-lite"/>
    </source>
</evidence>
<sequence length="225" mass="25924">MPRSPCSSSSAIKTLHSHASSSAFSSSANPDEDWTKITDLVERRRIQNRIAQRNYRKKQKRRMEYLERRAESSSLSPPQSHLELQDQKQMQEFSLIKQCPQSPKTPQHSSPIFPHQNFSLPLDDKPSFSAPDEVVYTSYPHSQPYRLYTTGGGQYGDYIMQMQPYPLPPTVNYNSHMKRENDALSPYNINFQELMGIEFSGPQIYGDSYSMALPHPEYCSESDYK</sequence>
<dbReference type="InterPro" id="IPR046347">
    <property type="entry name" value="bZIP_sf"/>
</dbReference>
<feature type="domain" description="BZIP" evidence="2">
    <location>
        <begin position="43"/>
        <end position="58"/>
    </location>
</feature>
<dbReference type="AlphaFoldDB" id="A0A420IDK5"/>
<accession>A0A420IDK5</accession>
<dbReference type="EMBL" id="MCBS01024752">
    <property type="protein sequence ID" value="RKF72628.1"/>
    <property type="molecule type" value="Genomic_DNA"/>
</dbReference>
<comment type="caution">
    <text evidence="3">The sequence shown here is derived from an EMBL/GenBank/DDBJ whole genome shotgun (WGS) entry which is preliminary data.</text>
</comment>
<dbReference type="SUPFAM" id="SSF57959">
    <property type="entry name" value="Leucine zipper domain"/>
    <property type="match status" value="1"/>
</dbReference>
<dbReference type="PANTHER" id="PTHR39607">
    <property type="entry name" value="XANTHOCILLIN BIOSYNTHESIS CLUSTER TRANSCRIPTION FACTOR XANC-RELATED"/>
    <property type="match status" value="1"/>
</dbReference>
<name>A0A420IDK5_9PEZI</name>
<dbReference type="PROSITE" id="PS00036">
    <property type="entry name" value="BZIP_BASIC"/>
    <property type="match status" value="1"/>
</dbReference>
<dbReference type="Proteomes" id="UP000285326">
    <property type="component" value="Unassembled WGS sequence"/>
</dbReference>
<dbReference type="PANTHER" id="PTHR39607:SF3">
    <property type="entry name" value="BZIP DOMAIN-CONTAINING PROTEIN"/>
    <property type="match status" value="1"/>
</dbReference>
<dbReference type="CDD" id="cd14688">
    <property type="entry name" value="bZIP_YAP"/>
    <property type="match status" value="1"/>
</dbReference>
<organism evidence="3 4">
    <name type="scientific">Golovinomyces cichoracearum</name>
    <dbReference type="NCBI Taxonomy" id="62708"/>
    <lineage>
        <taxon>Eukaryota</taxon>
        <taxon>Fungi</taxon>
        <taxon>Dikarya</taxon>
        <taxon>Ascomycota</taxon>
        <taxon>Pezizomycotina</taxon>
        <taxon>Leotiomycetes</taxon>
        <taxon>Erysiphales</taxon>
        <taxon>Erysiphaceae</taxon>
        <taxon>Golovinomyces</taxon>
    </lineage>
</organism>
<feature type="region of interest" description="Disordered" evidence="1">
    <location>
        <begin position="1"/>
        <end position="34"/>
    </location>
</feature>
<feature type="compositionally biased region" description="Basic and acidic residues" evidence="1">
    <location>
        <begin position="62"/>
        <end position="71"/>
    </location>
</feature>
<feature type="compositionally biased region" description="Low complexity" evidence="1">
    <location>
        <begin position="17"/>
        <end position="28"/>
    </location>
</feature>
<feature type="region of interest" description="Disordered" evidence="1">
    <location>
        <begin position="51"/>
        <end position="86"/>
    </location>
</feature>
<reference evidence="3 4" key="1">
    <citation type="journal article" date="2018" name="BMC Genomics">
        <title>Comparative genome analyses reveal sequence features reflecting distinct modes of host-adaptation between dicot and monocot powdery mildew.</title>
        <authorList>
            <person name="Wu Y."/>
            <person name="Ma X."/>
            <person name="Pan Z."/>
            <person name="Kale S.D."/>
            <person name="Song Y."/>
            <person name="King H."/>
            <person name="Zhang Q."/>
            <person name="Presley C."/>
            <person name="Deng X."/>
            <person name="Wei C.I."/>
            <person name="Xiao S."/>
        </authorList>
    </citation>
    <scope>NUCLEOTIDE SEQUENCE [LARGE SCALE GENOMIC DNA]</scope>
    <source>
        <strain evidence="3">UMSG1</strain>
    </source>
</reference>
<evidence type="ECO:0000313" key="3">
    <source>
        <dbReference type="EMBL" id="RKF72628.1"/>
    </source>
</evidence>
<evidence type="ECO:0000313" key="4">
    <source>
        <dbReference type="Proteomes" id="UP000285326"/>
    </source>
</evidence>
<evidence type="ECO:0000259" key="2">
    <source>
        <dbReference type="PROSITE" id="PS00036"/>
    </source>
</evidence>
<dbReference type="GO" id="GO:0003700">
    <property type="term" value="F:DNA-binding transcription factor activity"/>
    <property type="evidence" value="ECO:0007669"/>
    <property type="project" value="InterPro"/>
</dbReference>
<proteinExistence type="predicted"/>